<evidence type="ECO:0000256" key="6">
    <source>
        <dbReference type="ARBA" id="ARBA00023136"/>
    </source>
</evidence>
<keyword evidence="2" id="KW-0813">Transport</keyword>
<evidence type="ECO:0000313" key="9">
    <source>
        <dbReference type="Proteomes" id="UP000572984"/>
    </source>
</evidence>
<keyword evidence="9" id="KW-1185">Reference proteome</keyword>
<keyword evidence="5" id="KW-0249">Electron transport</keyword>
<reference evidence="8 9" key="1">
    <citation type="submission" date="2020-07" db="EMBL/GenBank/DDBJ databases">
        <title>Draft genome and description of Microvirga mediterraneensis Marseille-Q2068 sp. nov.</title>
        <authorList>
            <person name="Boxberger M."/>
        </authorList>
    </citation>
    <scope>NUCLEOTIDE SEQUENCE [LARGE SCALE GENOMIC DNA]</scope>
    <source>
        <strain evidence="8 9">Marseille-Q2068</strain>
    </source>
</reference>
<dbReference type="GO" id="GO:0022900">
    <property type="term" value="P:electron transport chain"/>
    <property type="evidence" value="ECO:0007669"/>
    <property type="project" value="InterPro"/>
</dbReference>
<dbReference type="Proteomes" id="UP000572984">
    <property type="component" value="Unassembled WGS sequence"/>
</dbReference>
<accession>A0A838BWR5</accession>
<evidence type="ECO:0000256" key="4">
    <source>
        <dbReference type="ARBA" id="ARBA00022946"/>
    </source>
</evidence>
<sequence length="204" mass="21991">MAEASISRDHNLSRAAPILPGTSSPAGGELPLARIHQPGRSATSSGPPRKGWVLEFERSSAPTIEPLMGWTAGDDPFATIRLTFPDLQSAIGFAERHGWRYRVEEPPPRRLMLKSYADRFRYDLAEAVQRAAPYAGPAVTEAARARIDEMAGGSQGRDGENRPQLNSSGGDAESDNDAIDLVEEALLESFPASDPPVWTGAAIR</sequence>
<organism evidence="8 9">
    <name type="scientific">Microvirga mediterraneensis</name>
    <dbReference type="NCBI Taxonomy" id="2754695"/>
    <lineage>
        <taxon>Bacteria</taxon>
        <taxon>Pseudomonadati</taxon>
        <taxon>Pseudomonadota</taxon>
        <taxon>Alphaproteobacteria</taxon>
        <taxon>Hyphomicrobiales</taxon>
        <taxon>Methylobacteriaceae</taxon>
        <taxon>Microvirga</taxon>
    </lineage>
</organism>
<protein>
    <submittedName>
        <fullName evidence="8">ETC complex I subunit</fullName>
    </submittedName>
</protein>
<evidence type="ECO:0000256" key="1">
    <source>
        <dbReference type="ARBA" id="ARBA00004370"/>
    </source>
</evidence>
<dbReference type="Pfam" id="PF04800">
    <property type="entry name" value="NDUS4"/>
    <property type="match status" value="1"/>
</dbReference>
<keyword evidence="4" id="KW-0809">Transit peptide</keyword>
<feature type="region of interest" description="Disordered" evidence="7">
    <location>
        <begin position="1"/>
        <end position="51"/>
    </location>
</feature>
<name>A0A838BWR5_9HYPH</name>
<dbReference type="InterPro" id="IPR038532">
    <property type="entry name" value="NDUFS4-like_sf"/>
</dbReference>
<gene>
    <name evidence="8" type="ORF">H0S73_24825</name>
</gene>
<comment type="subcellular location">
    <subcellularLocation>
        <location evidence="1">Membrane</location>
    </subcellularLocation>
</comment>
<dbReference type="Gene3D" id="3.30.160.190">
    <property type="entry name" value="atu1810 like domain"/>
    <property type="match status" value="1"/>
</dbReference>
<feature type="region of interest" description="Disordered" evidence="7">
    <location>
        <begin position="150"/>
        <end position="180"/>
    </location>
</feature>
<keyword evidence="3" id="KW-0679">Respiratory chain</keyword>
<evidence type="ECO:0000256" key="5">
    <source>
        <dbReference type="ARBA" id="ARBA00022982"/>
    </source>
</evidence>
<evidence type="ECO:0000256" key="7">
    <source>
        <dbReference type="SAM" id="MobiDB-lite"/>
    </source>
</evidence>
<dbReference type="GO" id="GO:0016020">
    <property type="term" value="C:membrane"/>
    <property type="evidence" value="ECO:0007669"/>
    <property type="project" value="UniProtKB-SubCell"/>
</dbReference>
<dbReference type="AlphaFoldDB" id="A0A838BWR5"/>
<dbReference type="InterPro" id="IPR006885">
    <property type="entry name" value="NADH_UbQ_FeS_4_mit-like"/>
</dbReference>
<keyword evidence="6" id="KW-0472">Membrane</keyword>
<evidence type="ECO:0000256" key="2">
    <source>
        <dbReference type="ARBA" id="ARBA00022448"/>
    </source>
</evidence>
<dbReference type="EMBL" id="JACDXJ010000003">
    <property type="protein sequence ID" value="MBA1159305.1"/>
    <property type="molecule type" value="Genomic_DNA"/>
</dbReference>
<feature type="compositionally biased region" description="Basic and acidic residues" evidence="7">
    <location>
        <begin position="1"/>
        <end position="12"/>
    </location>
</feature>
<evidence type="ECO:0000313" key="8">
    <source>
        <dbReference type="EMBL" id="MBA1159305.1"/>
    </source>
</evidence>
<proteinExistence type="predicted"/>
<evidence type="ECO:0000256" key="3">
    <source>
        <dbReference type="ARBA" id="ARBA00022660"/>
    </source>
</evidence>
<dbReference type="RefSeq" id="WP_181054878.1">
    <property type="nucleotide sequence ID" value="NZ_JACDXJ010000003.1"/>
</dbReference>
<comment type="caution">
    <text evidence="8">The sequence shown here is derived from an EMBL/GenBank/DDBJ whole genome shotgun (WGS) entry which is preliminary data.</text>
</comment>